<sequence>MQRCSWKSIVRRKEMEKVYEELDEARAEIEKLKAEYRIKAELSENLKKAQNEQLIKIQESNLKIEKQAQELNEKEEEISVTKQMYEDLKCSFNEKESIIKCLSSANDKFRADSDEKSRRWEEESRKLALVLDKANEKSRDQGQKICAFKEEIEGLKGLLSVSQKKCLEAEKKAKASNELRQRDDMLLKLEEENRKVEDQLKWKKEQFKHLEEAHEKLRDQFRTSKKEWEQEITTLLDEICSLQARLDSQTRISEDLQSQLHRCNQALAHEESRRKYLEIQLSESKTCVENAFSECQEAKSRIECLTVQRDKEIAALRNSLGAKETLFKEMEYQLHKLEHENQELRLSLKELQEAGIHGGGSTSSLAKLRNKLRSLEQKHRDCSANLRNKEAEWSSQLEKMARDLNDYRSELKSKDTVVRSSRWS</sequence>
<evidence type="ECO:0000313" key="2">
    <source>
        <dbReference type="EMBL" id="KAK9285866.1"/>
    </source>
</evidence>
<dbReference type="Proteomes" id="UP001415857">
    <property type="component" value="Unassembled WGS sequence"/>
</dbReference>
<dbReference type="PANTHER" id="PTHR45287">
    <property type="entry name" value="OS03G0691500 PROTEIN"/>
    <property type="match status" value="1"/>
</dbReference>
<evidence type="ECO:0000313" key="3">
    <source>
        <dbReference type="Proteomes" id="UP001415857"/>
    </source>
</evidence>
<reference evidence="2 3" key="1">
    <citation type="journal article" date="2024" name="Plant J.">
        <title>Genome sequences and population genomics reveal climatic adaptation and genomic divergence between two closely related sweetgum species.</title>
        <authorList>
            <person name="Xu W.Q."/>
            <person name="Ren C.Q."/>
            <person name="Zhang X.Y."/>
            <person name="Comes H.P."/>
            <person name="Liu X.H."/>
            <person name="Li Y.G."/>
            <person name="Kettle C.J."/>
            <person name="Jalonen R."/>
            <person name="Gaisberger H."/>
            <person name="Ma Y.Z."/>
            <person name="Qiu Y.X."/>
        </authorList>
    </citation>
    <scope>NUCLEOTIDE SEQUENCE [LARGE SCALE GENOMIC DNA]</scope>
    <source>
        <strain evidence="2">Hangzhou</strain>
    </source>
</reference>
<dbReference type="EMBL" id="JBBPBK010000005">
    <property type="protein sequence ID" value="KAK9285866.1"/>
    <property type="molecule type" value="Genomic_DNA"/>
</dbReference>
<feature type="coiled-coil region" evidence="1">
    <location>
        <begin position="172"/>
        <end position="238"/>
    </location>
</feature>
<feature type="coiled-coil region" evidence="1">
    <location>
        <begin position="288"/>
        <end position="410"/>
    </location>
</feature>
<gene>
    <name evidence="2" type="ORF">L1049_025067</name>
</gene>
<feature type="coiled-coil region" evidence="1">
    <location>
        <begin position="12"/>
        <end position="91"/>
    </location>
</feature>
<keyword evidence="1" id="KW-0175">Coiled coil</keyword>
<comment type="caution">
    <text evidence="2">The sequence shown here is derived from an EMBL/GenBank/DDBJ whole genome shotgun (WGS) entry which is preliminary data.</text>
</comment>
<keyword evidence="3" id="KW-1185">Reference proteome</keyword>
<dbReference type="PANTHER" id="PTHR45287:SF4">
    <property type="entry name" value="OS03G0691500 PROTEIN"/>
    <property type="match status" value="1"/>
</dbReference>
<evidence type="ECO:0000256" key="1">
    <source>
        <dbReference type="SAM" id="Coils"/>
    </source>
</evidence>
<name>A0AAP0X1P8_LIQFO</name>
<dbReference type="InterPro" id="IPR040262">
    <property type="entry name" value="At4g38062-like"/>
</dbReference>
<protein>
    <submittedName>
        <fullName evidence="2">Uncharacterized protein</fullName>
    </submittedName>
</protein>
<dbReference type="AlphaFoldDB" id="A0AAP0X1P8"/>
<accession>A0AAP0X1P8</accession>
<organism evidence="2 3">
    <name type="scientific">Liquidambar formosana</name>
    <name type="common">Formosan gum</name>
    <dbReference type="NCBI Taxonomy" id="63359"/>
    <lineage>
        <taxon>Eukaryota</taxon>
        <taxon>Viridiplantae</taxon>
        <taxon>Streptophyta</taxon>
        <taxon>Embryophyta</taxon>
        <taxon>Tracheophyta</taxon>
        <taxon>Spermatophyta</taxon>
        <taxon>Magnoliopsida</taxon>
        <taxon>eudicotyledons</taxon>
        <taxon>Gunneridae</taxon>
        <taxon>Pentapetalae</taxon>
        <taxon>Saxifragales</taxon>
        <taxon>Altingiaceae</taxon>
        <taxon>Liquidambar</taxon>
    </lineage>
</organism>
<proteinExistence type="predicted"/>